<protein>
    <submittedName>
        <fullName evidence="2">Uncharacterized protein</fullName>
    </submittedName>
</protein>
<gene>
    <name evidence="2" type="ORF">CEV31_4243</name>
</gene>
<keyword evidence="1" id="KW-0732">Signal</keyword>
<organism evidence="2 3">
    <name type="scientific">Brucella thiophenivorans</name>
    <dbReference type="NCBI Taxonomy" id="571255"/>
    <lineage>
        <taxon>Bacteria</taxon>
        <taxon>Pseudomonadati</taxon>
        <taxon>Pseudomonadota</taxon>
        <taxon>Alphaproteobacteria</taxon>
        <taxon>Hyphomicrobiales</taxon>
        <taxon>Brucellaceae</taxon>
        <taxon>Brucella/Ochrobactrum group</taxon>
        <taxon>Brucella</taxon>
    </lineage>
</organism>
<sequence length="70" mass="7335">MFALIRIGLAAIAVLAGANYLAKTANKAHAAQADYTANYEAADQLRAQLMTGGIVDLSKIMIGGKRADQL</sequence>
<dbReference type="AlphaFoldDB" id="A0A256FUY0"/>
<keyword evidence="3" id="KW-1185">Reference proteome</keyword>
<comment type="caution">
    <text evidence="2">The sequence shown here is derived from an EMBL/GenBank/DDBJ whole genome shotgun (WGS) entry which is preliminary data.</text>
</comment>
<proteinExistence type="predicted"/>
<evidence type="ECO:0000313" key="2">
    <source>
        <dbReference type="EMBL" id="OYR18231.1"/>
    </source>
</evidence>
<dbReference type="Proteomes" id="UP000215590">
    <property type="component" value="Unassembled WGS sequence"/>
</dbReference>
<reference evidence="2 3" key="1">
    <citation type="submission" date="2017-07" db="EMBL/GenBank/DDBJ databases">
        <title>Phylogenetic study on the rhizospheric bacterium Ochrobactrum sp. A44.</title>
        <authorList>
            <person name="Krzyzanowska D.M."/>
            <person name="Ossowicki A."/>
            <person name="Rajewska M."/>
            <person name="Maciag T."/>
            <person name="Kaczynski Z."/>
            <person name="Czerwicka M."/>
            <person name="Jafra S."/>
        </authorList>
    </citation>
    <scope>NUCLEOTIDE SEQUENCE [LARGE SCALE GENOMIC DNA]</scope>
    <source>
        <strain evidence="2 3">DSM 7216</strain>
    </source>
</reference>
<feature type="chain" id="PRO_5012581240" evidence="1">
    <location>
        <begin position="19"/>
        <end position="70"/>
    </location>
</feature>
<evidence type="ECO:0000256" key="1">
    <source>
        <dbReference type="SAM" id="SignalP"/>
    </source>
</evidence>
<evidence type="ECO:0000313" key="3">
    <source>
        <dbReference type="Proteomes" id="UP000215590"/>
    </source>
</evidence>
<dbReference type="EMBL" id="NNRJ01000027">
    <property type="protein sequence ID" value="OYR18231.1"/>
    <property type="molecule type" value="Genomic_DNA"/>
</dbReference>
<name>A0A256FUY0_9HYPH</name>
<accession>A0A256FUY0</accession>
<feature type="signal peptide" evidence="1">
    <location>
        <begin position="1"/>
        <end position="18"/>
    </location>
</feature>